<dbReference type="PATRIC" id="fig|55398.3.peg.3908"/>
<dbReference type="EMBL" id="LJRF01000079">
    <property type="protein sequence ID" value="KPY48617.1"/>
    <property type="molecule type" value="Genomic_DNA"/>
</dbReference>
<gene>
    <name evidence="1" type="ORF">ALO47_03105</name>
</gene>
<accession>A0A0P9ZLU3</accession>
<evidence type="ECO:0000313" key="2">
    <source>
        <dbReference type="Proteomes" id="UP000050554"/>
    </source>
</evidence>
<reference evidence="1 2" key="1">
    <citation type="submission" date="2015-09" db="EMBL/GenBank/DDBJ databases">
        <title>Genome announcement of multiple Pseudomonas syringae strains.</title>
        <authorList>
            <person name="Thakur S."/>
            <person name="Wang P.W."/>
            <person name="Gong Y."/>
            <person name="Weir B.S."/>
            <person name="Guttman D.S."/>
        </authorList>
    </citation>
    <scope>NUCLEOTIDE SEQUENCE [LARGE SCALE GENOMIC DNA]</scope>
    <source>
        <strain evidence="1 2">ICMP3882</strain>
    </source>
</reference>
<evidence type="ECO:0000313" key="1">
    <source>
        <dbReference type="EMBL" id="KPY48617.1"/>
    </source>
</evidence>
<dbReference type="Proteomes" id="UP000050554">
    <property type="component" value="Unassembled WGS sequence"/>
</dbReference>
<proteinExistence type="predicted"/>
<name>A0A0P9ZLU3_PSESI</name>
<dbReference type="RefSeq" id="WP_004881889.1">
    <property type="nucleotide sequence ID" value="NZ_LJRF01000079.1"/>
</dbReference>
<sequence length="68" mass="7292">MSTLSEIAANHAKHLSALETESARLDAPCTPVLQVFETPSFLTIEQMPPHAIAAINEAIQTQATAYSL</sequence>
<protein>
    <submittedName>
        <fullName evidence="1">Uncharacterized protein</fullName>
    </submittedName>
</protein>
<organism evidence="1 2">
    <name type="scientific">Pseudomonas syringae pv. ribicola</name>
    <dbReference type="NCBI Taxonomy" id="55398"/>
    <lineage>
        <taxon>Bacteria</taxon>
        <taxon>Pseudomonadati</taxon>
        <taxon>Pseudomonadota</taxon>
        <taxon>Gammaproteobacteria</taxon>
        <taxon>Pseudomonadales</taxon>
        <taxon>Pseudomonadaceae</taxon>
        <taxon>Pseudomonas</taxon>
    </lineage>
</organism>
<dbReference type="AlphaFoldDB" id="A0A0P9ZLU3"/>
<comment type="caution">
    <text evidence="1">The sequence shown here is derived from an EMBL/GenBank/DDBJ whole genome shotgun (WGS) entry which is preliminary data.</text>
</comment>